<reference evidence="3" key="1">
    <citation type="submission" date="2023-02" db="EMBL/GenBank/DDBJ databases">
        <title>Genome of toxic invasive species Heracleum sosnowskyi carries increased number of genes despite the absence of recent whole-genome duplications.</title>
        <authorList>
            <person name="Schelkunov M."/>
            <person name="Shtratnikova V."/>
            <person name="Makarenko M."/>
            <person name="Klepikova A."/>
            <person name="Omelchenko D."/>
            <person name="Novikova G."/>
            <person name="Obukhova E."/>
            <person name="Bogdanov V."/>
            <person name="Penin A."/>
            <person name="Logacheva M."/>
        </authorList>
    </citation>
    <scope>NUCLEOTIDE SEQUENCE</scope>
    <source>
        <strain evidence="3">Hsosn_3</strain>
        <tissue evidence="3">Leaf</tissue>
    </source>
</reference>
<protein>
    <submittedName>
        <fullName evidence="3">Myb-like domain-containing protein</fullName>
    </submittedName>
</protein>
<dbReference type="Gene3D" id="1.10.10.60">
    <property type="entry name" value="Homeodomain-like"/>
    <property type="match status" value="1"/>
</dbReference>
<evidence type="ECO:0000259" key="2">
    <source>
        <dbReference type="PROSITE" id="PS50090"/>
    </source>
</evidence>
<dbReference type="SUPFAM" id="SSF46689">
    <property type="entry name" value="Homeodomain-like"/>
    <property type="match status" value="1"/>
</dbReference>
<feature type="domain" description="Myb-like" evidence="2">
    <location>
        <begin position="616"/>
        <end position="664"/>
    </location>
</feature>
<evidence type="ECO:0000313" key="3">
    <source>
        <dbReference type="EMBL" id="KAK1356279.1"/>
    </source>
</evidence>
<dbReference type="InterPro" id="IPR009057">
    <property type="entry name" value="Homeodomain-like_sf"/>
</dbReference>
<name>A0AAD8GY02_9APIA</name>
<dbReference type="CDD" id="cd11660">
    <property type="entry name" value="SANT_TRF"/>
    <property type="match status" value="1"/>
</dbReference>
<proteinExistence type="predicted"/>
<comment type="caution">
    <text evidence="3">The sequence shown here is derived from an EMBL/GenBank/DDBJ whole genome shotgun (WGS) entry which is preliminary data.</text>
</comment>
<dbReference type="PROSITE" id="PS50090">
    <property type="entry name" value="MYB_LIKE"/>
    <property type="match status" value="1"/>
</dbReference>
<reference evidence="3" key="2">
    <citation type="submission" date="2023-05" db="EMBL/GenBank/DDBJ databases">
        <authorList>
            <person name="Schelkunov M.I."/>
        </authorList>
    </citation>
    <scope>NUCLEOTIDE SEQUENCE</scope>
    <source>
        <strain evidence="3">Hsosn_3</strain>
        <tissue evidence="3">Leaf</tissue>
    </source>
</reference>
<dbReference type="AlphaFoldDB" id="A0AAD8GY02"/>
<feature type="region of interest" description="Disordered" evidence="1">
    <location>
        <begin position="170"/>
        <end position="194"/>
    </location>
</feature>
<evidence type="ECO:0000256" key="1">
    <source>
        <dbReference type="SAM" id="MobiDB-lite"/>
    </source>
</evidence>
<dbReference type="EMBL" id="JAUIZM010000011">
    <property type="protein sequence ID" value="KAK1356279.1"/>
    <property type="molecule type" value="Genomic_DNA"/>
</dbReference>
<evidence type="ECO:0000313" key="4">
    <source>
        <dbReference type="Proteomes" id="UP001237642"/>
    </source>
</evidence>
<keyword evidence="4" id="KW-1185">Reference proteome</keyword>
<dbReference type="Proteomes" id="UP001237642">
    <property type="component" value="Unassembled WGS sequence"/>
</dbReference>
<sequence length="886" mass="97710">MIGGKVILTYKRKRSLRSSPANQYGCPSSISVASPNLQQSNKNHMCEPQHLQSNASEHLQSRNCLGTDIQEQDVPNCLKVCKSNTMNIEKHIGESTFGDTSLSYDKLGISCESISEKNISTESSSKDNPSMMGLCVNSVQSCADGGNHENSVCQSVNTCVGRNSNIPSTKSLHENKCDSKSMGGSELNEVNPKQRSLPVKDISTNLCGNILRGARFSPLFTFRRRSKMKKIADVIDLEKKSLVEEDKSALLDKGVGSSQHKTSICEAVTDEDSLSDPLRDLKQSEITGKEICSPCGQADSVAEIVTSGSHGGETPCSEKDRSKDITPVAIDREDPSATCARISSNIGKKDMFCTAEIKTEEQMSSIKHDVLKNKSHIVPSDNVECKSLDYTRFKGSPVYTDLAAIPPGSCGVLNCNVSLNLSTNENCIQTISEAHRDSMNLTSSSVPIPQQAAPCGQLLDLLDARVGVSSFHHADVKGSPALVKDGGGGEYILELMGIASKDNYLQQEAIACRASEETRLFSLEHNRNQPRFPARSADFLGLSLQPEPRYVCSPDVCNFVGRTSEFSQDVHFQLSSVQRSSLVRHKMMLDNVVTKAGALNGKRSCFVDNFQMPTTWSEEELDFLWIGVRRHGRGNWDTMLKDPRLHFLLWRSPQELAQRWDEEQAKHFSGMSSFHAKHFRPTENDKRNYFHSRTGIQMAGLVDEIQLSLGDANAHHLDNSPYFFPFNNNCQTNGIEQNRGPYVSMNTPHFKHYDKNYCRGEYGSMAISGFETSSVDCSTSGLTTKSNLPHWLREVVNVPSSLPSIHPPGKQFVDHTYSSYLGLPRQTHETNLPQASTIVTLGSRNGVSASSGPNRCHANRQDDDLIVIDSDASSEETISDDHNVRH</sequence>
<gene>
    <name evidence="3" type="ORF">POM88_049535</name>
</gene>
<accession>A0AAD8GY02</accession>
<dbReference type="InterPro" id="IPR001005">
    <property type="entry name" value="SANT/Myb"/>
</dbReference>
<organism evidence="3 4">
    <name type="scientific">Heracleum sosnowskyi</name>
    <dbReference type="NCBI Taxonomy" id="360622"/>
    <lineage>
        <taxon>Eukaryota</taxon>
        <taxon>Viridiplantae</taxon>
        <taxon>Streptophyta</taxon>
        <taxon>Embryophyta</taxon>
        <taxon>Tracheophyta</taxon>
        <taxon>Spermatophyta</taxon>
        <taxon>Magnoliopsida</taxon>
        <taxon>eudicotyledons</taxon>
        <taxon>Gunneridae</taxon>
        <taxon>Pentapetalae</taxon>
        <taxon>asterids</taxon>
        <taxon>campanulids</taxon>
        <taxon>Apiales</taxon>
        <taxon>Apiaceae</taxon>
        <taxon>Apioideae</taxon>
        <taxon>apioid superclade</taxon>
        <taxon>Tordylieae</taxon>
        <taxon>Tordyliinae</taxon>
        <taxon>Heracleum</taxon>
    </lineage>
</organism>